<proteinExistence type="predicted"/>
<organism evidence="1 2">
    <name type="scientific">Bacillus cereus</name>
    <dbReference type="NCBI Taxonomy" id="1396"/>
    <lineage>
        <taxon>Bacteria</taxon>
        <taxon>Bacillati</taxon>
        <taxon>Bacillota</taxon>
        <taxon>Bacilli</taxon>
        <taxon>Bacillales</taxon>
        <taxon>Bacillaceae</taxon>
        <taxon>Bacillus</taxon>
        <taxon>Bacillus cereus group</taxon>
    </lineage>
</organism>
<dbReference type="RefSeq" id="WP_161940859.1">
    <property type="nucleotide sequence ID" value="NZ_LJKE01000138.1"/>
</dbReference>
<dbReference type="AlphaFoldDB" id="A0A164K8L8"/>
<evidence type="ECO:0000313" key="2">
    <source>
        <dbReference type="Proteomes" id="UP000076482"/>
    </source>
</evidence>
<dbReference type="Proteomes" id="UP000076482">
    <property type="component" value="Unassembled WGS sequence"/>
</dbReference>
<accession>A0A164K8L8</accession>
<evidence type="ECO:0008006" key="3">
    <source>
        <dbReference type="Google" id="ProtNLM"/>
    </source>
</evidence>
<dbReference type="EMBL" id="LJKE01000138">
    <property type="protein sequence ID" value="KZD48688.1"/>
    <property type="molecule type" value="Genomic_DNA"/>
</dbReference>
<reference evidence="1 2" key="1">
    <citation type="submission" date="2015-09" db="EMBL/GenBank/DDBJ databases">
        <title>Bacillus cereus food isolates.</title>
        <authorList>
            <person name="Boekhorst J."/>
        </authorList>
    </citation>
    <scope>NUCLEOTIDE SEQUENCE [LARGE SCALE GENOMIC DNA]</scope>
    <source>
        <strain evidence="1 2">B4088</strain>
    </source>
</reference>
<protein>
    <recommendedName>
        <fullName evidence="3">Rubrerythrin-like domain-containing protein</fullName>
    </recommendedName>
</protein>
<name>A0A164K8L8_BACCE</name>
<gene>
    <name evidence="1" type="ORF">B4088_6616</name>
</gene>
<sequence length="46" mass="5361">MKTQQEQDPYVYLCNECQNIHEDKTKICEICPGTTRPVSRGDLEMD</sequence>
<comment type="caution">
    <text evidence="1">The sequence shown here is derived from an EMBL/GenBank/DDBJ whole genome shotgun (WGS) entry which is preliminary data.</text>
</comment>
<evidence type="ECO:0000313" key="1">
    <source>
        <dbReference type="EMBL" id="KZD48688.1"/>
    </source>
</evidence>
<dbReference type="PATRIC" id="fig|1396.535.peg.6236"/>